<protein>
    <submittedName>
        <fullName evidence="1">Activity-regulated cytoskeleton associated protein 2</fullName>
    </submittedName>
</protein>
<proteinExistence type="predicted"/>
<organism evidence="1 2">
    <name type="scientific">Frankliniella fusca</name>
    <dbReference type="NCBI Taxonomy" id="407009"/>
    <lineage>
        <taxon>Eukaryota</taxon>
        <taxon>Metazoa</taxon>
        <taxon>Ecdysozoa</taxon>
        <taxon>Arthropoda</taxon>
        <taxon>Hexapoda</taxon>
        <taxon>Insecta</taxon>
        <taxon>Pterygota</taxon>
        <taxon>Neoptera</taxon>
        <taxon>Paraneoptera</taxon>
        <taxon>Thysanoptera</taxon>
        <taxon>Terebrantia</taxon>
        <taxon>Thripoidea</taxon>
        <taxon>Thripidae</taxon>
        <taxon>Frankliniella</taxon>
    </lineage>
</organism>
<evidence type="ECO:0000313" key="2">
    <source>
        <dbReference type="Proteomes" id="UP001219518"/>
    </source>
</evidence>
<dbReference type="AlphaFoldDB" id="A0AAE1LTL1"/>
<reference evidence="1" key="1">
    <citation type="submission" date="2021-07" db="EMBL/GenBank/DDBJ databases">
        <authorList>
            <person name="Catto M.A."/>
            <person name="Jacobson A."/>
            <person name="Kennedy G."/>
            <person name="Labadie P."/>
            <person name="Hunt B.G."/>
            <person name="Srinivasan R."/>
        </authorList>
    </citation>
    <scope>NUCLEOTIDE SEQUENCE</scope>
    <source>
        <strain evidence="1">PL_HMW_Pooled</strain>
        <tissue evidence="1">Head</tissue>
    </source>
</reference>
<accession>A0AAE1LTL1</accession>
<comment type="caution">
    <text evidence="1">The sequence shown here is derived from an EMBL/GenBank/DDBJ whole genome shotgun (WGS) entry which is preliminary data.</text>
</comment>
<dbReference type="Proteomes" id="UP001219518">
    <property type="component" value="Unassembled WGS sequence"/>
</dbReference>
<dbReference type="EMBL" id="JAHWGI010001421">
    <property type="protein sequence ID" value="KAK3931280.1"/>
    <property type="molecule type" value="Genomic_DNA"/>
</dbReference>
<keyword evidence="2" id="KW-1185">Reference proteome</keyword>
<sequence>MDVEEKAESCGIDPRHLLKGAPEFFCGRAKTWYRSVKGQIESWKELNFLRTEFLPVGYSDNLWEEVRARLQGASEPIGTYIANMLSLFDRLALMGPIKEDIKLNIFVKNLAPFYVGRLANTPILSIPHLKQLGRNLEMTKFRIERYDKSRKTPLIEPEFAFMGRSRKTPLDALSDTEPNKWRQYGPFSLAGAVKPLDMVSGSARPKGSVVNFAGAAEEKIQSFRIVRPARRGRLVGTPTG</sequence>
<evidence type="ECO:0000313" key="1">
    <source>
        <dbReference type="EMBL" id="KAK3931280.1"/>
    </source>
</evidence>
<gene>
    <name evidence="1" type="ORF">KUF71_025539</name>
</gene>
<name>A0AAE1LTL1_9NEOP</name>
<reference evidence="1" key="2">
    <citation type="journal article" date="2023" name="BMC Genomics">
        <title>Pest status, molecular evolution, and epigenetic factors derived from the genome assembly of Frankliniella fusca, a thysanopteran phytovirus vector.</title>
        <authorList>
            <person name="Catto M.A."/>
            <person name="Labadie P.E."/>
            <person name="Jacobson A.L."/>
            <person name="Kennedy G.G."/>
            <person name="Srinivasan R."/>
            <person name="Hunt B.G."/>
        </authorList>
    </citation>
    <scope>NUCLEOTIDE SEQUENCE</scope>
    <source>
        <strain evidence="1">PL_HMW_Pooled</strain>
    </source>
</reference>